<evidence type="ECO:0000256" key="4">
    <source>
        <dbReference type="ARBA" id="ARBA00022553"/>
    </source>
</evidence>
<dbReference type="Gene3D" id="6.10.340.10">
    <property type="match status" value="1"/>
</dbReference>
<evidence type="ECO:0000256" key="8">
    <source>
        <dbReference type="ARBA" id="ARBA00022840"/>
    </source>
</evidence>
<dbReference type="SMART" id="SM00304">
    <property type="entry name" value="HAMP"/>
    <property type="match status" value="1"/>
</dbReference>
<dbReference type="InterPro" id="IPR036890">
    <property type="entry name" value="HATPase_C_sf"/>
</dbReference>
<evidence type="ECO:0000313" key="13">
    <source>
        <dbReference type="EMBL" id="MBK3515886.1"/>
    </source>
</evidence>
<keyword evidence="14" id="KW-1185">Reference proteome</keyword>
<dbReference type="EMBL" id="JAENRR010000001">
    <property type="protein sequence ID" value="MBK3515886.1"/>
    <property type="molecule type" value="Genomic_DNA"/>
</dbReference>
<dbReference type="RefSeq" id="WP_200463110.1">
    <property type="nucleotide sequence ID" value="NZ_JAENRR010000001.1"/>
</dbReference>
<keyword evidence="5" id="KW-0808">Transferase</keyword>
<gene>
    <name evidence="13" type="ORF">JIV24_00940</name>
</gene>
<protein>
    <recommendedName>
        <fullName evidence="3">histidine kinase</fullName>
        <ecNumber evidence="3">2.7.13.3</ecNumber>
    </recommendedName>
</protein>
<dbReference type="CDD" id="cd06225">
    <property type="entry name" value="HAMP"/>
    <property type="match status" value="1"/>
</dbReference>
<keyword evidence="7" id="KW-0418">Kinase</keyword>
<reference evidence="13 14" key="1">
    <citation type="submission" date="2021-01" db="EMBL/GenBank/DDBJ databases">
        <title>Carboxyliciviraga sp.nov., isolated from coastal sediments.</title>
        <authorList>
            <person name="Lu D."/>
            <person name="Zhang T."/>
        </authorList>
    </citation>
    <scope>NUCLEOTIDE SEQUENCE [LARGE SCALE GENOMIC DNA]</scope>
    <source>
        <strain evidence="13 14">N1Y132</strain>
    </source>
</reference>
<feature type="domain" description="HAMP" evidence="12">
    <location>
        <begin position="206"/>
        <end position="258"/>
    </location>
</feature>
<dbReference type="Pfam" id="PF00672">
    <property type="entry name" value="HAMP"/>
    <property type="match status" value="1"/>
</dbReference>
<dbReference type="CDD" id="cd00082">
    <property type="entry name" value="HisKA"/>
    <property type="match status" value="1"/>
</dbReference>
<evidence type="ECO:0000256" key="5">
    <source>
        <dbReference type="ARBA" id="ARBA00022679"/>
    </source>
</evidence>
<keyword evidence="9" id="KW-0902">Two-component regulatory system</keyword>
<dbReference type="Proteomes" id="UP000605676">
    <property type="component" value="Unassembled WGS sequence"/>
</dbReference>
<evidence type="ECO:0000256" key="7">
    <source>
        <dbReference type="ARBA" id="ARBA00022777"/>
    </source>
</evidence>
<dbReference type="SUPFAM" id="SSF47384">
    <property type="entry name" value="Homodimeric domain of signal transducing histidine kinase"/>
    <property type="match status" value="1"/>
</dbReference>
<evidence type="ECO:0000256" key="6">
    <source>
        <dbReference type="ARBA" id="ARBA00022741"/>
    </source>
</evidence>
<dbReference type="SMART" id="SM00388">
    <property type="entry name" value="HisKA"/>
    <property type="match status" value="1"/>
</dbReference>
<accession>A0ABS1HE03</accession>
<keyword evidence="10" id="KW-0472">Membrane</keyword>
<dbReference type="InterPro" id="IPR003661">
    <property type="entry name" value="HisK_dim/P_dom"/>
</dbReference>
<name>A0ABS1HE03_9BACT</name>
<dbReference type="Pfam" id="PF02518">
    <property type="entry name" value="HATPase_c"/>
    <property type="match status" value="1"/>
</dbReference>
<organism evidence="13 14">
    <name type="scientific">Carboxylicivirga marina</name>
    <dbReference type="NCBI Taxonomy" id="2800988"/>
    <lineage>
        <taxon>Bacteria</taxon>
        <taxon>Pseudomonadati</taxon>
        <taxon>Bacteroidota</taxon>
        <taxon>Bacteroidia</taxon>
        <taxon>Marinilabiliales</taxon>
        <taxon>Marinilabiliaceae</taxon>
        <taxon>Carboxylicivirga</taxon>
    </lineage>
</organism>
<sequence>MIEKLDKRLNKFSFRVKITIPLILIIGTLSYVSFRLYTKYIQQEIYENVEHHVSTSIELLQEPYLYTIKQYSGSIIKTLMDDMEDNEHVMDVSLLRPEEFIDCGDEIIVVDSVFNRFESLQAHSNICVESYYDLKEPFSRMVIKLDNSPSCVECHLQSIKTLGYIAIDYSLSEAEESLFVVQRFSIFFTVLMIGVIVLIVIFMHYKFVRTSLVSFHRLMKGVNNGDLTQRLAIPKSKELGELGANFNEMLDNFQNTQNELLQMHKNELRTTRRLATLGEMSARLAHEIRNPLTGIANAIEVIVNDETSCGGNKQILEEIQRQTVRVNGAITNLLKYSRESEVRLKENDINELIKSIVFFLSNQKRDNQVDFKLDLGDDIPLLLFDYDQLENVLTNLGINATQAIESTGEVVYSTRYDSVAGKLKIKVLDTGKGIPEDVIAKVFNPFYTTRSKGTGLGLAIAKEIINKHGGKISVKNNKGLGCTFIITLLFNEIAAN</sequence>
<evidence type="ECO:0000256" key="1">
    <source>
        <dbReference type="ARBA" id="ARBA00000085"/>
    </source>
</evidence>
<evidence type="ECO:0000259" key="12">
    <source>
        <dbReference type="PROSITE" id="PS50885"/>
    </source>
</evidence>
<evidence type="ECO:0000256" key="9">
    <source>
        <dbReference type="ARBA" id="ARBA00023012"/>
    </source>
</evidence>
<dbReference type="InterPro" id="IPR003594">
    <property type="entry name" value="HATPase_dom"/>
</dbReference>
<comment type="caution">
    <text evidence="13">The sequence shown here is derived from an EMBL/GenBank/DDBJ whole genome shotgun (WGS) entry which is preliminary data.</text>
</comment>
<dbReference type="PANTHER" id="PTHR43065:SF10">
    <property type="entry name" value="PEROXIDE STRESS-ACTIVATED HISTIDINE KINASE MAK3"/>
    <property type="match status" value="1"/>
</dbReference>
<dbReference type="PANTHER" id="PTHR43065">
    <property type="entry name" value="SENSOR HISTIDINE KINASE"/>
    <property type="match status" value="1"/>
</dbReference>
<dbReference type="PROSITE" id="PS50109">
    <property type="entry name" value="HIS_KIN"/>
    <property type="match status" value="1"/>
</dbReference>
<dbReference type="EC" id="2.7.13.3" evidence="3"/>
<dbReference type="InterPro" id="IPR004358">
    <property type="entry name" value="Sig_transdc_His_kin-like_C"/>
</dbReference>
<dbReference type="InterPro" id="IPR036097">
    <property type="entry name" value="HisK_dim/P_sf"/>
</dbReference>
<proteinExistence type="predicted"/>
<dbReference type="PROSITE" id="PS50885">
    <property type="entry name" value="HAMP"/>
    <property type="match status" value="1"/>
</dbReference>
<keyword evidence="10" id="KW-0812">Transmembrane</keyword>
<feature type="transmembrane region" description="Helical" evidence="10">
    <location>
        <begin position="12"/>
        <end position="34"/>
    </location>
</feature>
<dbReference type="SMART" id="SM00387">
    <property type="entry name" value="HATPase_c"/>
    <property type="match status" value="1"/>
</dbReference>
<dbReference type="InterPro" id="IPR005467">
    <property type="entry name" value="His_kinase_dom"/>
</dbReference>
<keyword evidence="10" id="KW-1133">Transmembrane helix</keyword>
<dbReference type="InterPro" id="IPR003660">
    <property type="entry name" value="HAMP_dom"/>
</dbReference>
<feature type="domain" description="Histidine kinase" evidence="11">
    <location>
        <begin position="283"/>
        <end position="492"/>
    </location>
</feature>
<evidence type="ECO:0000313" key="14">
    <source>
        <dbReference type="Proteomes" id="UP000605676"/>
    </source>
</evidence>
<dbReference type="Gene3D" id="3.30.450.290">
    <property type="match status" value="1"/>
</dbReference>
<dbReference type="Gene3D" id="3.30.565.10">
    <property type="entry name" value="Histidine kinase-like ATPase, C-terminal domain"/>
    <property type="match status" value="1"/>
</dbReference>
<comment type="catalytic activity">
    <reaction evidence="1">
        <text>ATP + protein L-histidine = ADP + protein N-phospho-L-histidine.</text>
        <dbReference type="EC" id="2.7.13.3"/>
    </reaction>
</comment>
<evidence type="ECO:0000259" key="11">
    <source>
        <dbReference type="PROSITE" id="PS50109"/>
    </source>
</evidence>
<comment type="subcellular location">
    <subcellularLocation>
        <location evidence="2">Membrane</location>
    </subcellularLocation>
</comment>
<dbReference type="Gene3D" id="1.10.287.130">
    <property type="match status" value="1"/>
</dbReference>
<keyword evidence="8" id="KW-0067">ATP-binding</keyword>
<dbReference type="SUPFAM" id="SSF55874">
    <property type="entry name" value="ATPase domain of HSP90 chaperone/DNA topoisomerase II/histidine kinase"/>
    <property type="match status" value="1"/>
</dbReference>
<keyword evidence="6" id="KW-0547">Nucleotide-binding</keyword>
<evidence type="ECO:0000256" key="3">
    <source>
        <dbReference type="ARBA" id="ARBA00012438"/>
    </source>
</evidence>
<dbReference type="Pfam" id="PF00512">
    <property type="entry name" value="HisKA"/>
    <property type="match status" value="1"/>
</dbReference>
<feature type="transmembrane region" description="Helical" evidence="10">
    <location>
        <begin position="184"/>
        <end position="205"/>
    </location>
</feature>
<evidence type="ECO:0000256" key="2">
    <source>
        <dbReference type="ARBA" id="ARBA00004370"/>
    </source>
</evidence>
<dbReference type="SUPFAM" id="SSF158472">
    <property type="entry name" value="HAMP domain-like"/>
    <property type="match status" value="1"/>
</dbReference>
<keyword evidence="4" id="KW-0597">Phosphoprotein</keyword>
<dbReference type="PRINTS" id="PR00344">
    <property type="entry name" value="BCTRLSENSOR"/>
</dbReference>
<evidence type="ECO:0000256" key="10">
    <source>
        <dbReference type="SAM" id="Phobius"/>
    </source>
</evidence>